<evidence type="ECO:0000256" key="7">
    <source>
        <dbReference type="ARBA" id="ARBA00023315"/>
    </source>
</evidence>
<dbReference type="InterPro" id="IPR016039">
    <property type="entry name" value="Thiolase-like"/>
</dbReference>
<dbReference type="InterPro" id="IPR009081">
    <property type="entry name" value="PP-bd_ACP"/>
</dbReference>
<dbReference type="InterPro" id="IPR042104">
    <property type="entry name" value="PKS_dehydratase_sf"/>
</dbReference>
<feature type="domain" description="Carrier" evidence="10">
    <location>
        <begin position="4280"/>
        <end position="4355"/>
    </location>
</feature>
<feature type="domain" description="Carrier" evidence="10">
    <location>
        <begin position="926"/>
        <end position="1001"/>
    </location>
</feature>
<keyword evidence="4" id="KW-0808">Transferase</keyword>
<dbReference type="Gene3D" id="3.30.70.3290">
    <property type="match status" value="4"/>
</dbReference>
<dbReference type="Pfam" id="PF00109">
    <property type="entry name" value="ketoacyl-synt"/>
    <property type="match status" value="4"/>
</dbReference>
<feature type="region of interest" description="C-terminal hotdog fold" evidence="8">
    <location>
        <begin position="5420"/>
        <end position="5559"/>
    </location>
</feature>
<dbReference type="InterPro" id="IPR049552">
    <property type="entry name" value="PKS_DH_N"/>
</dbReference>
<dbReference type="Gene3D" id="3.40.47.10">
    <property type="match status" value="4"/>
</dbReference>
<dbReference type="SMART" id="SM00827">
    <property type="entry name" value="PKS_AT"/>
    <property type="match status" value="4"/>
</dbReference>
<dbReference type="PROSITE" id="PS52019">
    <property type="entry name" value="PKS_MFAS_DH"/>
    <property type="match status" value="3"/>
</dbReference>
<feature type="region of interest" description="N-terminal hotdog fold" evidence="8">
    <location>
        <begin position="5283"/>
        <end position="5407"/>
    </location>
</feature>
<dbReference type="PANTHER" id="PTHR43775">
    <property type="entry name" value="FATTY ACID SYNTHASE"/>
    <property type="match status" value="1"/>
</dbReference>
<keyword evidence="3" id="KW-0597">Phosphoprotein</keyword>
<dbReference type="PROSITE" id="PS50075">
    <property type="entry name" value="CARRIER"/>
    <property type="match status" value="4"/>
</dbReference>
<dbReference type="InterPro" id="IPR016036">
    <property type="entry name" value="Malonyl_transacylase_ACP-bd"/>
</dbReference>
<evidence type="ECO:0000313" key="13">
    <source>
        <dbReference type="EMBL" id="NJP45204.1"/>
    </source>
</evidence>
<feature type="domain" description="Ketosynthase family 3 (KS3)" evidence="11">
    <location>
        <begin position="2707"/>
        <end position="3132"/>
    </location>
</feature>
<dbReference type="SMART" id="SM00823">
    <property type="entry name" value="PKS_PP"/>
    <property type="match status" value="4"/>
</dbReference>
<dbReference type="PROSITE" id="PS00606">
    <property type="entry name" value="KS3_1"/>
    <property type="match status" value="3"/>
</dbReference>
<feature type="region of interest" description="Disordered" evidence="9">
    <location>
        <begin position="489"/>
        <end position="509"/>
    </location>
</feature>
<dbReference type="InterPro" id="IPR013968">
    <property type="entry name" value="PKS_KR"/>
</dbReference>
<protein>
    <submittedName>
        <fullName evidence="13">SDR family NAD(P)-dependent oxidoreductase</fullName>
    </submittedName>
</protein>
<reference evidence="13 14" key="1">
    <citation type="submission" date="2020-03" db="EMBL/GenBank/DDBJ databases">
        <title>WGS of actinomycetes isolated from Thailand.</title>
        <authorList>
            <person name="Thawai C."/>
        </authorList>
    </citation>
    <scope>NUCLEOTIDE SEQUENCE [LARGE SCALE GENOMIC DNA]</scope>
    <source>
        <strain evidence="13 14">PRB2-1</strain>
    </source>
</reference>
<comment type="pathway">
    <text evidence="1">Antibiotic biosynthesis.</text>
</comment>
<keyword evidence="14" id="KW-1185">Reference proteome</keyword>
<dbReference type="Gene3D" id="3.10.129.110">
    <property type="entry name" value="Polyketide synthase dehydratase"/>
    <property type="match status" value="3"/>
</dbReference>
<evidence type="ECO:0000256" key="2">
    <source>
        <dbReference type="ARBA" id="ARBA00022450"/>
    </source>
</evidence>
<dbReference type="Gene3D" id="3.40.50.720">
    <property type="entry name" value="NAD(P)-binding Rossmann-like Domain"/>
    <property type="match status" value="3"/>
</dbReference>
<dbReference type="RefSeq" id="WP_167984067.1">
    <property type="nucleotide sequence ID" value="NZ_JAATEJ010000013.1"/>
</dbReference>
<feature type="domain" description="Carrier" evidence="10">
    <location>
        <begin position="6065"/>
        <end position="6140"/>
    </location>
</feature>
<dbReference type="Gene3D" id="1.10.1200.10">
    <property type="entry name" value="ACP-like"/>
    <property type="match status" value="4"/>
</dbReference>
<feature type="compositionally biased region" description="Low complexity" evidence="9">
    <location>
        <begin position="5731"/>
        <end position="5755"/>
    </location>
</feature>
<dbReference type="InterPro" id="IPR014031">
    <property type="entry name" value="Ketoacyl_synth_C"/>
</dbReference>
<feature type="region of interest" description="C-terminal hotdog fold" evidence="8">
    <location>
        <begin position="3706"/>
        <end position="3843"/>
    </location>
</feature>
<dbReference type="PROSITE" id="PS52004">
    <property type="entry name" value="KS3_2"/>
    <property type="match status" value="4"/>
</dbReference>
<dbReference type="EMBL" id="JAATEJ010000013">
    <property type="protein sequence ID" value="NJP45204.1"/>
    <property type="molecule type" value="Genomic_DNA"/>
</dbReference>
<evidence type="ECO:0000256" key="4">
    <source>
        <dbReference type="ARBA" id="ARBA00022679"/>
    </source>
</evidence>
<keyword evidence="2" id="KW-0596">Phosphopantetheine</keyword>
<feature type="compositionally biased region" description="Low complexity" evidence="9">
    <location>
        <begin position="5705"/>
        <end position="5714"/>
    </location>
</feature>
<feature type="domain" description="Ketosynthase family 3 (KS3)" evidence="11">
    <location>
        <begin position="4378"/>
        <end position="4807"/>
    </location>
</feature>
<feature type="domain" description="PKS/mFAS DH" evidence="12">
    <location>
        <begin position="3571"/>
        <end position="3843"/>
    </location>
</feature>
<feature type="domain" description="Ketosynthase family 3 (KS3)" evidence="11">
    <location>
        <begin position="20"/>
        <end position="432"/>
    </location>
</feature>
<evidence type="ECO:0000259" key="11">
    <source>
        <dbReference type="PROSITE" id="PS52004"/>
    </source>
</evidence>
<comment type="caution">
    <text evidence="13">The sequence shown here is derived from an EMBL/GenBank/DDBJ whole genome shotgun (WGS) entry which is preliminary data.</text>
</comment>
<dbReference type="SUPFAM" id="SSF55048">
    <property type="entry name" value="Probable ACP-binding domain of malonyl-CoA ACP transacylase"/>
    <property type="match status" value="4"/>
</dbReference>
<feature type="domain" description="Ketosynthase family 3 (KS3)" evidence="11">
    <location>
        <begin position="1021"/>
        <end position="1448"/>
    </location>
</feature>
<evidence type="ECO:0000259" key="12">
    <source>
        <dbReference type="PROSITE" id="PS52019"/>
    </source>
</evidence>
<dbReference type="InterPro" id="IPR020841">
    <property type="entry name" value="PKS_Beta-ketoAc_synthase_dom"/>
</dbReference>
<feature type="region of interest" description="C-terminal hotdog fold" evidence="8">
    <location>
        <begin position="2022"/>
        <end position="2178"/>
    </location>
</feature>
<feature type="active site" description="Proton acceptor; for dehydratase activity" evidence="8">
    <location>
        <position position="5315"/>
    </location>
</feature>
<dbReference type="PANTHER" id="PTHR43775:SF51">
    <property type="entry name" value="INACTIVE PHENOLPHTHIOCEROL SYNTHESIS POLYKETIDE SYNTHASE TYPE I PKS1-RELATED"/>
    <property type="match status" value="1"/>
</dbReference>
<feature type="region of interest" description="Disordered" evidence="9">
    <location>
        <begin position="3133"/>
        <end position="3152"/>
    </location>
</feature>
<dbReference type="InterPro" id="IPR055123">
    <property type="entry name" value="SpnB-like_Rossmann"/>
</dbReference>
<dbReference type="InterPro" id="IPR016035">
    <property type="entry name" value="Acyl_Trfase/lysoPLipase"/>
</dbReference>
<feature type="region of interest" description="Disordered" evidence="9">
    <location>
        <begin position="5696"/>
        <end position="5771"/>
    </location>
</feature>
<dbReference type="InterPro" id="IPR036736">
    <property type="entry name" value="ACP-like_sf"/>
</dbReference>
<feature type="active site" description="Proton acceptor; for dehydratase activity" evidence="8">
    <location>
        <position position="1921"/>
    </location>
</feature>
<dbReference type="Pfam" id="PF16197">
    <property type="entry name" value="KAsynt_C_assoc"/>
    <property type="match status" value="4"/>
</dbReference>
<dbReference type="InterPro" id="IPR014030">
    <property type="entry name" value="Ketoacyl_synth_N"/>
</dbReference>
<organism evidence="13 14">
    <name type="scientific">Actinacidiphila epipremni</name>
    <dbReference type="NCBI Taxonomy" id="2053013"/>
    <lineage>
        <taxon>Bacteria</taxon>
        <taxon>Bacillati</taxon>
        <taxon>Actinomycetota</taxon>
        <taxon>Actinomycetes</taxon>
        <taxon>Kitasatosporales</taxon>
        <taxon>Streptomycetaceae</taxon>
        <taxon>Actinacidiphila</taxon>
    </lineage>
</organism>
<gene>
    <name evidence="13" type="ORF">HCN08_17625</name>
</gene>
<dbReference type="InterPro" id="IPR018201">
    <property type="entry name" value="Ketoacyl_synth_AS"/>
</dbReference>
<dbReference type="SMART" id="SM00826">
    <property type="entry name" value="PKS_DH"/>
    <property type="match status" value="3"/>
</dbReference>
<feature type="region of interest" description="N-terminal hotdog fold" evidence="8">
    <location>
        <begin position="3571"/>
        <end position="3693"/>
    </location>
</feature>
<accession>A0ABX0ZSD3</accession>
<evidence type="ECO:0000259" key="10">
    <source>
        <dbReference type="PROSITE" id="PS50075"/>
    </source>
</evidence>
<dbReference type="Pfam" id="PF22953">
    <property type="entry name" value="SpnB_Rossmann"/>
    <property type="match status" value="3"/>
</dbReference>
<dbReference type="InterPro" id="IPR014043">
    <property type="entry name" value="Acyl_transferase_dom"/>
</dbReference>
<feature type="region of interest" description="Disordered" evidence="9">
    <location>
        <begin position="1"/>
        <end position="20"/>
    </location>
</feature>
<dbReference type="PROSITE" id="PS51257">
    <property type="entry name" value="PROKAR_LIPOPROTEIN"/>
    <property type="match status" value="1"/>
</dbReference>
<dbReference type="PROSITE" id="PS00012">
    <property type="entry name" value="PHOSPHOPANTETHEINE"/>
    <property type="match status" value="4"/>
</dbReference>
<dbReference type="Pfam" id="PF00698">
    <property type="entry name" value="Acyl_transf_1"/>
    <property type="match status" value="4"/>
</dbReference>
<feature type="domain" description="Carrier" evidence="10">
    <location>
        <begin position="2612"/>
        <end position="2687"/>
    </location>
</feature>
<evidence type="ECO:0000256" key="3">
    <source>
        <dbReference type="ARBA" id="ARBA00022553"/>
    </source>
</evidence>
<dbReference type="SUPFAM" id="SSF53901">
    <property type="entry name" value="Thiolase-like"/>
    <property type="match status" value="4"/>
</dbReference>
<evidence type="ECO:0000256" key="8">
    <source>
        <dbReference type="PROSITE-ProRule" id="PRU01363"/>
    </source>
</evidence>
<evidence type="ECO:0000313" key="14">
    <source>
        <dbReference type="Proteomes" id="UP000734511"/>
    </source>
</evidence>
<sequence length="6226" mass="639830">MRTDPAARSQSPAGSSSAGVGPVAVVGAACRLPGAPDVAAFWELLVRGGDAVGEAPAGRDLGDGPRRGAFLDEVDRFDAEFFGIGPREAAATDPQQRLLLELGWEALENARIVPAALAGTRTAVFTAALWDDYAALHHRAGAAALGRHAMTGLARGVLANRLSYVLGLAGPSLTVDSAQSSSLVAVHLACESLRRGESDLAIVGGVNLVLGPDSSAASAVFGALSPDGVCRTFDERANGYVRGEGGVALVLKPLAAALADGDRVLCTLLGSAVNNDGATPGLTVPDRAAQEDVVRAAHRRAGTSPASVQYVELHGTGTPVGDPIEAAALGAALGAGRDAGDPLLVGSVKTNVGHLEGAAGLVGLLKTALAVRHGRIPASLHFRTPPATIPLAELRLDVVTETRSWPRGDGQLLAGVSSFGMGGTNCHVVVGSVTADVVAAGSPGPGGSAAAGSAAGGTAQEGAGEGGLLPWLVSGRGAEALRGQAARLRDRVRSATEPGAGERGEERGGERAVDAAYALAATRTHFADRAVVLAADHAAAGEAFDALAEGRPHPAVVRGQAAASGGVAFVFSGQGSQRPGMGKELYEAYPAYAAAFDEVCAALDPHLDRPLRPLVLDGDESIHRTQYAQPALFALQVALVRLLESWGITPDVLAGHSLGELTAAHVAGVLTLADAARLVAARARFMGEATPGGAMTALEATEDEVRPLLDETAVSIAAVNTPSNLVVSGDPEAVQRITGHFAALGRRTRALTVSHAFHSPHMEPVLDRFHVAALGVAYRAPRIALLTSGDPTSAAYWTEHIRGTVRYHDAVQALTSRYHPAATLEIGPDAALTPHTPDAVPLLRRKKAEPETVLRALAAAHVRGAAVNWAALLGSRGGRPVDLPTYAFQRQRYWLDSVAASPAPVRRPQAVPEAGESPAPTAPEPAALLDLVRTHTAIVLGHVTAEAVDTERTFKDLGFDSLASVELRDRLQEATGVGLPSALVYNHPTPEAVVRLLRERLSGEARPGGARAAGAVAAAGDDPVVIVAMACRYPGGVSSPEELWELVAAGGDAIGPFPDDRGWDLDALYDPDPDHPGTAYVREGGFLRDAGAFDPALFGISPREAEAMDPQQRLLLETAWETFERAGIAPDSLRGTRSGVFVGATAQDYGPRLHEPAEGFDGYLLTGSTASVASGRVAYTFGLEGPAVTVDTACSSSLVALHLAAQALRQGECDLALAGGVTVMATPGMFLEFSRQRGLSADGRCKPFAAAADGTAWAEGAGLLLLERQSDARRNGHHVLAVVRGSAINQDGASNGLTAPNGPSQERVIRQALAQAALDPADVDAVEAHGTGTRLGDPIEAEALLATYGQHRPAERPLLLGSLKSNIGHAQAAAGVAGLIKMVLAMRHGVLPRTLHVDAPTPHVDWTAGNIRLLAEDTSWTTPDDRPRRAAVSSFGISGTNAHVIVEQPVEERESDPVPVAPALWPLSAHSPEALRAQAARLRAYVAERPAVDAGLVGRVLAAGRAELAHRAVVLADDRDEALAALAALAEGADHPAAVPSTRARGGRAFVFSGQGSQRPGMGRELYAAYPAYAAAFDEVCAALDAHLDRPLRPLVLDGDESIHQTRYAQPALFALQVALVRLLESWGITPDVVAGHSLGELSAAHIAGVLTLPDAARLVAARGRLMYAAVPGGAMTALEATEDEVRPLLDESAVSIAAVNSPSDLVVSGDADAVRRIADHFAALGRRTRALTVSHAFHSPHMEPVLDDFRAVAETVDYRPPRIPLVGGGDPTSAAYWTAHIRGAVRYHDAVRALTAEHRPAATLEIGPDAALTPHTPDAIPLLRRDRPEPRTLALGLAAAFAPPRPAGAGHPVVQDLPTYAFQRQHLWLRPAAAGAGAQGLGLDASGHPLLAAAVEQAQDGGLLLTGRLSRDAQPWLVDHAILGAVLLPGTAFVEFALAAGEQAGAPRVAELTLEEPLVLPARGAVQVQVAVSAAGPDGRRAVGVHARAEGGEWTRHASGTLAPGTAAAPGPAGAWPPPGAEPVDVEELYASLDALGYAYGPAFRGVRAAWRLGEGELAAELALPDTREAAGYLVHPALLDAALHPLVARAAEGAAGGLPLPFSWSGVELSATGADALRVRWSGDALTAWDGAGQPVLGVEALTLLPADPARLSGAGAPAGDLHRVAWVPLRSPAASGPAGAGAVLVAGPAELPADVPPVVAVPVPPGRGAAGFALGLVRDWLAEERYADARLLLLTRDAVAAVEGDTLADPWAAAVWGLVRSAQAEHPDRFAVADTDDLDALPALAAALPDEPQLASRGGVLYVPRLVAAPMASAAEGGFTGRRVLVTGATGGLGRRLVRHLAERHGVRDFLLLSRRGPLAPGAGELADELRGFGVRATFAAVDVADRGALADVLAQAVHEGPPLGAVFHLAGGLDDGTVAGLTDERLDAVLRPKADAAHHLHELTQELAPELAAFVLFSSVTGVTGTAGQANYAAANAALDALAAHRRARGLPAVSLAWGLWADADGMASGLGGAERERWARSGLLPQGTDEGLALLDRVLAAGAAGSLVPVRLDRAALRTRAVAGPLPAVLRDLVRAPRRRAATAAVPAADGSWAGRTARLPVAERTRAVRELVRGTVATVLGYATPATIDTGRAFKELGFDSLTGVDLRNRLAAATGLRLSATAVFDHPSPGSLAAHLLTLLPGADRADTAAAVATAAGVQDDPVVIVGMACRYPGDVTSPEELWELVASGGDAIGPFPDDRGWDLDGLYDPDPDHIGTSYSREGGFLYSAGEFDAEFFGISPREAVAADPQQRLLLETAWETFERAGLDPTAVRGSRTGVFAGVMYNDYGSRVAKAPAELEGYLLTGNTSSVISGRLAYTFGLEGPAVTVDTACSSSLVALHLAAQALRQGECDLALAGGVTVMARPDTFVEFSRQRGLSADGRCKSFAAGADGTGWSEGVGLLLVERLSDAQRNGHRVLAVVRGSAVNQDGASNGLTAPNGPSQERVIRQALAQAALGPADVDAVEAHGTGTKLGDPIEAQALIAAYGQGRAEPLWLGSLKSNIGHTQAAAGVGGIIKMIQAMRHGLLPRTLHIDEPTPHVDWSEGTVRLLTDARQWTTPDDRPRRAAVSSFGISGTNAHVILEQPPADAESAPEPHADRLTPWPLSARSPEALRDQAARLHAHAQAEPSLPAAQIARTLATGRAALEHRAVVLADSAADRLAALAALAADEDHPAVVRGQAAASGGVAFVFSGQGSQRPGMGRELYEAYPAYAAAFDEVYAALDPHLDRALRELVLDGDEAIDRTQYAQPALFALQVALVRLLESWGITPDVLAGHSLGELSAAHIAGVLTLPDAARLVAARARLMGAATPGGAMTALEATEDEVRPLLDETAVSVAAVNSPTNLVVSGDPAAVRRIVEHFAALGRRTRALTVSHAFHSPHMEPVLDDFRAVAGTVDYRPPVLPLVSGGDPTAADYWTAHIRGTVRYHDAVQALTAEHHPAVTLEIGPDAALTSHTPDAVPLLRRKKSESASLLAAVAAAYVAGVAVDFSGTLPAPYPLVDLPTYAFQRRRYWLSATADDDAGPLLGEPVELAEDGGLLFSARVGRDRLPWLADHAVDGVPLVPGALLVALALEAAGHTDAPAVEELALEAPLVLPADRAVALQVAVSAADEDGRRPFSVHARPADDAPWERHAAGLLGPEPQPVGAAPLGAWPPAGARPVEVAEAYADLAALGYGYGPAFRNLAAAWRAADGTLFAEVRLPDELADSASGFALHPALLDAALHLLPLQGDGGVRLPFAWSGVRLRAVGATSLRVRLAPVPGGDAVAVLLADPAGGTVAEVDRLALRPLPQGALAAASGGSPLYEVAWVAAGPAAAPAAPAARLVRIGAAGSPAEAAGSALAHVQEWLADGAEGTLALVTSHAVAALGGEGVRDTAAAAVWGLVRTAQSEYPDRFVLVDTDGTAASEAALGAAAGSGEPQLALRDGRLLVPRLARTAATPAGPGVFGAGTVLVTGATGALGGLVAEHLVTRHGVRNLLLTSRRGPEAPGAAELLDRLHALGAHAELAACDAADRDALGALLGAVPAERPLTGVVHAAGVLDDGLLTDLTPGRLAHVLSAKADAAQHLHELTRGSDLAAFVLFSSVAGVAGTAGQANYAAANAALDALAEHRRGLGLPARSVAWGLWQGLDGMGAELSAAHLARLRRTGIAPLPAEQALRHFDAALGADGPAVLVASAFDTAALSAADPAPPAPLRSLMRARPVRRTAAAAGTRREGSFAERLAGLARPEARRLVLDLVRRTAATVLGHSDAGAVADGRAFTDLGFDSLAAVDLRNRLGAATGLRLPTTLVFDHPTPVALAEQLLAELPAELTAAEGKSVAPGSAAVPRDTDPIAIVAMACRYPGGVRSPEDLWQLVADGVDAVSEFPADRGWDLRTLYDPEGARTGSSYTRHGGFLHDAADFDPDFFGMSPREALTTDPQQRLLLETAWEAFERAGVDPHTLRGSRTGVFAGVMYNDYGARLHQGGQAPDGVEGYLVSGSAGSVASGRVAYTFGLEGPAVTVDTACSSSLVALHLAARSLRAGECDLALAGGVTVMASPATFVEFSRQRGLSADGRCKPFAAAADGTGWSEGAGLLLVERLSDARRNGHEVLALVRGSAVNQDGASNGLTAPNGPAQQRVIRAALADAGLAPADVDAVEAHGTGTTLGDPIEAQAVLATYGQGRPAERPLRLRSVKSNIGHTQAAAGVAGVITSVLAMRHGVLPRSLHVDEPTPHVDWAAGAVELLTQQAPWPQVDRPRRSAVSSFGISGTNAHVVLEQGDFPATADEREPGRPVADPVVVLAAHSAEALRSRAAQLRSLAESRPELDAAALARTSAGRAAAGLAHRAAIAAGADVPAVVRALAALEDGGTAPGLIRGTTSGAAPRVAFLFTGQGSQRLGMGHELYDSYGDFAAAFDEVCAALDPHLDRPLRDVVFGSPGAEPVLDRTGYAQPALFAHQVALLRLAATRGVRPDAVLGHSVGAIAAAYAAGALTLPDAARLVAARGRLMQQLPPGGAMVALSVGEDEAAALLAGYADRAGIAAVNGPRATVVSGAEDAVLAVAERARAEGARTRRLTVSHAFHSPLMEPVLADFRDVVAGIDVSAPRLPFVSDVTGRIATADELASPDYWVRHIRQAVRFADGVRALHEDGVGAYVEIGPDAVLMTMAEETLAEVGASAPLLPLLRRDRPEGAAFSAALGGLYAAGAGIDWRAQHGEGERADLPTYPFQRERYWLDAPAPRGGGIDAVGLADTGHPLLGAAVELAGGTGTVHTGRLSLAAHPWLADHAVSGAAVLPATAVLDLALHAARRSDVPVLHELTLHAPLLLPDLGSVLLQVTVDGPGGPDGDGLRTVTVHGREDGGEWTVHASGVVGPEDEAEPAADGGEWPPEGAEAVPVADAYERLAALGYAYGPAFRGLRAAWRGAGGEHYAEVALPAAGDGFLLHPALLDAALHPLALDGPGPGGGLRVPFAWHGVRQHRAAAHGPLRVRLTPVPDGEQEAVALEVTDQEGTPVLSVAALAIREADPALPASGRPLHHVEWTPVTADAAAPAPAYDVLHMAEEWAHDPHAAVLGVLAALRERIEDESAQTPLVVLTTGAVATTPGEPVEALGHAAVWGLVRTAQTEHPGRFVLADTDTPTAPALPPALTTAEPQLALRAGRVLVPRLTRVPTPAGPTPLAGPGSATSTPAETSALGALPADGPSPVTITPSTAATAAPDTAPMAGDTPEARDPDDTPPATGVFGDGTVLVTGATGALGGLVAEHLVTRHGVRNLLLTSRRGPDAPGAAALLDRLHALGAHAELAACDAADRDTLGALLRGIPAERPLTGVVHAAGVTRDATLSSVGEDAVGEVLRAKADAAWLLHELTAESAPGIRAFVLFSSVAGLVGNAGQAPYAAANAYLDALAEHRHARGLPAASLAWGLWQAEDGMGGALSPADLARIARTGIAPLTVADGLALFDAALASGLPVTVPVQLETAALRAAGDPARVPVLLRSLVRLPQPAAAPQARTGQSPAAAATLPWLRKLAEAAPADQPRVALDLVRGTIAEVLHHAPNRTVPADRGLMDIGFDSLTAVELRNRLGAETGLRLPTTVLFDHPTASALAAHLHGELSDRLPGAASAALAHLTDLEAAVTGADLDEEDRGRLAARLAAVLGRLSPGALPGTVPGAAPAPGTDLLTAASDDELFDLIDGQLGAD</sequence>
<dbReference type="InterPro" id="IPR001227">
    <property type="entry name" value="Ac_transferase_dom_sf"/>
</dbReference>
<dbReference type="Pfam" id="PF08659">
    <property type="entry name" value="KR"/>
    <property type="match status" value="3"/>
</dbReference>
<evidence type="ECO:0000256" key="9">
    <source>
        <dbReference type="SAM" id="MobiDB-lite"/>
    </source>
</evidence>
<evidence type="ECO:0000256" key="1">
    <source>
        <dbReference type="ARBA" id="ARBA00004792"/>
    </source>
</evidence>
<dbReference type="SMART" id="SM00822">
    <property type="entry name" value="PKS_KR"/>
    <property type="match status" value="3"/>
</dbReference>
<keyword evidence="5" id="KW-0045">Antibiotic biosynthesis</keyword>
<keyword evidence="7" id="KW-0012">Acyltransferase</keyword>
<feature type="active site" description="Proton donor; for dehydratase activity" evidence="8">
    <location>
        <position position="2082"/>
    </location>
</feature>
<dbReference type="InterPro" id="IPR036291">
    <property type="entry name" value="NAD(P)-bd_dom_sf"/>
</dbReference>
<dbReference type="InterPro" id="IPR057326">
    <property type="entry name" value="KR_dom"/>
</dbReference>
<dbReference type="Pfam" id="PF02801">
    <property type="entry name" value="Ketoacyl-synt_C"/>
    <property type="match status" value="4"/>
</dbReference>
<dbReference type="SMART" id="SM00825">
    <property type="entry name" value="PKS_KS"/>
    <property type="match status" value="4"/>
</dbReference>
<name>A0ABX0ZSD3_9ACTN</name>
<dbReference type="Proteomes" id="UP000734511">
    <property type="component" value="Unassembled WGS sequence"/>
</dbReference>
<evidence type="ECO:0000256" key="6">
    <source>
        <dbReference type="ARBA" id="ARBA00023268"/>
    </source>
</evidence>
<feature type="domain" description="PKS/mFAS DH" evidence="12">
    <location>
        <begin position="1889"/>
        <end position="2178"/>
    </location>
</feature>
<dbReference type="InterPro" id="IPR050091">
    <property type="entry name" value="PKS_NRPS_Biosynth_Enz"/>
</dbReference>
<dbReference type="InterPro" id="IPR020806">
    <property type="entry name" value="PKS_PP-bd"/>
</dbReference>
<dbReference type="InterPro" id="IPR049900">
    <property type="entry name" value="PKS_mFAS_DH"/>
</dbReference>
<dbReference type="Gene3D" id="3.40.366.10">
    <property type="entry name" value="Malonyl-Coenzyme A Acyl Carrier Protein, domain 2"/>
    <property type="match status" value="4"/>
</dbReference>
<dbReference type="CDD" id="cd08956">
    <property type="entry name" value="KR_3_FAS_SDR_x"/>
    <property type="match status" value="3"/>
</dbReference>
<dbReference type="Pfam" id="PF14765">
    <property type="entry name" value="PS-DH"/>
    <property type="match status" value="3"/>
</dbReference>
<dbReference type="InterPro" id="IPR020807">
    <property type="entry name" value="PKS_DH"/>
</dbReference>
<dbReference type="SUPFAM" id="SSF51735">
    <property type="entry name" value="NAD(P)-binding Rossmann-fold domains"/>
    <property type="match status" value="6"/>
</dbReference>
<dbReference type="SMART" id="SM01294">
    <property type="entry name" value="PKS_PP_betabranch"/>
    <property type="match status" value="3"/>
</dbReference>
<feature type="domain" description="PKS/mFAS DH" evidence="12">
    <location>
        <begin position="5283"/>
        <end position="5559"/>
    </location>
</feature>
<feature type="region of interest" description="Disordered" evidence="9">
    <location>
        <begin position="5399"/>
        <end position="5418"/>
    </location>
</feature>
<feature type="compositionally biased region" description="Low complexity" evidence="9">
    <location>
        <begin position="5409"/>
        <end position="5418"/>
    </location>
</feature>
<dbReference type="Pfam" id="PF00550">
    <property type="entry name" value="PP-binding"/>
    <property type="match status" value="4"/>
</dbReference>
<dbReference type="SUPFAM" id="SSF47336">
    <property type="entry name" value="ACP-like"/>
    <property type="match status" value="4"/>
</dbReference>
<dbReference type="SUPFAM" id="SSF52151">
    <property type="entry name" value="FabD/lysophospholipase-like"/>
    <property type="match status" value="4"/>
</dbReference>
<dbReference type="CDD" id="cd00833">
    <property type="entry name" value="PKS"/>
    <property type="match status" value="4"/>
</dbReference>
<keyword evidence="6" id="KW-0511">Multifunctional enzyme</keyword>
<dbReference type="InterPro" id="IPR006162">
    <property type="entry name" value="Ppantetheine_attach_site"/>
</dbReference>
<dbReference type="InterPro" id="IPR049551">
    <property type="entry name" value="PKS_DH_C"/>
</dbReference>
<dbReference type="Pfam" id="PF21089">
    <property type="entry name" value="PKS_DH_N"/>
    <property type="match status" value="3"/>
</dbReference>
<feature type="region of interest" description="N-terminal hotdog fold" evidence="8">
    <location>
        <begin position="1889"/>
        <end position="2010"/>
    </location>
</feature>
<evidence type="ECO:0000256" key="5">
    <source>
        <dbReference type="ARBA" id="ARBA00023194"/>
    </source>
</evidence>
<feature type="active site" description="Proton donor; for dehydratase activity" evidence="8">
    <location>
        <position position="5478"/>
    </location>
</feature>
<proteinExistence type="predicted"/>
<dbReference type="InterPro" id="IPR032821">
    <property type="entry name" value="PKS_assoc"/>
</dbReference>
<feature type="active site" description="Proton donor; for dehydratase activity" evidence="8">
    <location>
        <position position="3768"/>
    </location>
</feature>
<feature type="active site" description="Proton acceptor; for dehydratase activity" evidence="8">
    <location>
        <position position="3603"/>
    </location>
</feature>